<dbReference type="SUPFAM" id="SSF46785">
    <property type="entry name" value="Winged helix' DNA-binding domain"/>
    <property type="match status" value="1"/>
</dbReference>
<protein>
    <submittedName>
        <fullName evidence="5">MarR family transcriptional regulator</fullName>
    </submittedName>
</protein>
<dbReference type="InterPro" id="IPR036388">
    <property type="entry name" value="WH-like_DNA-bd_sf"/>
</dbReference>
<gene>
    <name evidence="5" type="ORF">JYK00_03150</name>
</gene>
<evidence type="ECO:0000256" key="3">
    <source>
        <dbReference type="ARBA" id="ARBA00023163"/>
    </source>
</evidence>
<reference evidence="5 6" key="1">
    <citation type="submission" date="2021-03" db="EMBL/GenBank/DDBJ databases">
        <title>Thermosipho ferrireducens sp.nov., an anaerobic thermophilic iron-reducing bacterium isolated from a deep-sea hydrothermal sulfide deposits.</title>
        <authorList>
            <person name="Zeng X."/>
            <person name="Chen Y."/>
            <person name="Shao Z."/>
        </authorList>
    </citation>
    <scope>NUCLEOTIDE SEQUENCE [LARGE SCALE GENOMIC DNA]</scope>
    <source>
        <strain evidence="5 6">JL129W03</strain>
    </source>
</reference>
<dbReference type="Gene3D" id="1.10.10.10">
    <property type="entry name" value="Winged helix-like DNA-binding domain superfamily/Winged helix DNA-binding domain"/>
    <property type="match status" value="1"/>
</dbReference>
<dbReference type="PROSITE" id="PS50995">
    <property type="entry name" value="HTH_MARR_2"/>
    <property type="match status" value="1"/>
</dbReference>
<dbReference type="EMBL" id="CP071446">
    <property type="protein sequence ID" value="QTA38896.1"/>
    <property type="molecule type" value="Genomic_DNA"/>
</dbReference>
<keyword evidence="2" id="KW-0238">DNA-binding</keyword>
<evidence type="ECO:0000313" key="6">
    <source>
        <dbReference type="Proteomes" id="UP000671862"/>
    </source>
</evidence>
<dbReference type="SMART" id="SM00347">
    <property type="entry name" value="HTH_MARR"/>
    <property type="match status" value="1"/>
</dbReference>
<evidence type="ECO:0000313" key="5">
    <source>
        <dbReference type="EMBL" id="QTA38896.1"/>
    </source>
</evidence>
<dbReference type="PRINTS" id="PR00598">
    <property type="entry name" value="HTHMARR"/>
</dbReference>
<organism evidence="5 6">
    <name type="scientific">Thermosipho ferrireducens</name>
    <dbReference type="NCBI Taxonomy" id="2571116"/>
    <lineage>
        <taxon>Bacteria</taxon>
        <taxon>Thermotogati</taxon>
        <taxon>Thermotogota</taxon>
        <taxon>Thermotogae</taxon>
        <taxon>Thermotogales</taxon>
        <taxon>Fervidobacteriaceae</taxon>
        <taxon>Thermosipho</taxon>
    </lineage>
</organism>
<keyword evidence="6" id="KW-1185">Reference proteome</keyword>
<accession>A0ABX7SBH8</accession>
<dbReference type="Proteomes" id="UP000671862">
    <property type="component" value="Chromosome"/>
</dbReference>
<proteinExistence type="predicted"/>
<evidence type="ECO:0000256" key="2">
    <source>
        <dbReference type="ARBA" id="ARBA00023125"/>
    </source>
</evidence>
<dbReference type="PANTHER" id="PTHR42756">
    <property type="entry name" value="TRANSCRIPTIONAL REGULATOR, MARR"/>
    <property type="match status" value="1"/>
</dbReference>
<keyword evidence="1" id="KW-0805">Transcription regulation</keyword>
<dbReference type="InterPro" id="IPR036390">
    <property type="entry name" value="WH_DNA-bd_sf"/>
</dbReference>
<name>A0ABX7SBH8_9BACT</name>
<dbReference type="InterPro" id="IPR000835">
    <property type="entry name" value="HTH_MarR-typ"/>
</dbReference>
<keyword evidence="3" id="KW-0804">Transcription</keyword>
<sequence>MDNMNFSQIFVLLTELEKIKFQILRNEMKNYGVHPGQIPLLFIVNKNPGISQTEISEKIHVNPSTVAIMIRRMEKHGLIQRKRSEKDRREFQVFLTEKSKELITKIYEKMKDFEEVSLKNFSKEEIENFEALLKKMIINLEAIKNDENF</sequence>
<evidence type="ECO:0000256" key="1">
    <source>
        <dbReference type="ARBA" id="ARBA00023015"/>
    </source>
</evidence>
<feature type="domain" description="HTH marR-type" evidence="4">
    <location>
        <begin position="6"/>
        <end position="138"/>
    </location>
</feature>
<dbReference type="PANTHER" id="PTHR42756:SF1">
    <property type="entry name" value="TRANSCRIPTIONAL REPRESSOR OF EMRAB OPERON"/>
    <property type="match status" value="1"/>
</dbReference>
<dbReference type="Pfam" id="PF01047">
    <property type="entry name" value="MarR"/>
    <property type="match status" value="1"/>
</dbReference>
<evidence type="ECO:0000259" key="4">
    <source>
        <dbReference type="PROSITE" id="PS50995"/>
    </source>
</evidence>